<dbReference type="InterPro" id="IPR005062">
    <property type="entry name" value="SAC3/GANP/THP3_conserved"/>
</dbReference>
<dbReference type="GO" id="GO:0006406">
    <property type="term" value="P:mRNA export from nucleus"/>
    <property type="evidence" value="ECO:0007669"/>
    <property type="project" value="TreeGrafter"/>
</dbReference>
<name>A0A9J6CN91_POLVA</name>
<dbReference type="Proteomes" id="UP001107558">
    <property type="component" value="Chromosome 1"/>
</dbReference>
<evidence type="ECO:0000256" key="1">
    <source>
        <dbReference type="SAM" id="MobiDB-lite"/>
    </source>
</evidence>
<dbReference type="EMBL" id="JADBJN010000001">
    <property type="protein sequence ID" value="KAG5683416.1"/>
    <property type="molecule type" value="Genomic_DNA"/>
</dbReference>
<dbReference type="PANTHER" id="PTHR12436:SF3">
    <property type="entry name" value="GERMINAL-CENTER ASSOCIATED NUCLEAR PROTEIN"/>
    <property type="match status" value="1"/>
</dbReference>
<protein>
    <recommendedName>
        <fullName evidence="2">SAC3/GANP/THP3 conserved domain-containing protein</fullName>
    </recommendedName>
</protein>
<dbReference type="Gene3D" id="1.25.40.990">
    <property type="match status" value="1"/>
</dbReference>
<keyword evidence="4" id="KW-1185">Reference proteome</keyword>
<dbReference type="PANTHER" id="PTHR12436">
    <property type="entry name" value="80 KDA MCM3-ASSOCIATED PROTEIN"/>
    <property type="match status" value="1"/>
</dbReference>
<evidence type="ECO:0000259" key="2">
    <source>
        <dbReference type="Pfam" id="PF03399"/>
    </source>
</evidence>
<dbReference type="GO" id="GO:0070390">
    <property type="term" value="C:transcription export complex 2"/>
    <property type="evidence" value="ECO:0007669"/>
    <property type="project" value="TreeGrafter"/>
</dbReference>
<proteinExistence type="predicted"/>
<dbReference type="OrthoDB" id="21502at2759"/>
<dbReference type="InterPro" id="IPR045107">
    <property type="entry name" value="SAC3/GANP/THP3"/>
</dbReference>
<organism evidence="3 4">
    <name type="scientific">Polypedilum vanderplanki</name>
    <name type="common">Sleeping chironomid midge</name>
    <dbReference type="NCBI Taxonomy" id="319348"/>
    <lineage>
        <taxon>Eukaryota</taxon>
        <taxon>Metazoa</taxon>
        <taxon>Ecdysozoa</taxon>
        <taxon>Arthropoda</taxon>
        <taxon>Hexapoda</taxon>
        <taxon>Insecta</taxon>
        <taxon>Pterygota</taxon>
        <taxon>Neoptera</taxon>
        <taxon>Endopterygota</taxon>
        <taxon>Diptera</taxon>
        <taxon>Nematocera</taxon>
        <taxon>Chironomoidea</taxon>
        <taxon>Chironomidae</taxon>
        <taxon>Chironominae</taxon>
        <taxon>Polypedilum</taxon>
        <taxon>Polypedilum</taxon>
    </lineage>
</organism>
<dbReference type="InterPro" id="IPR012677">
    <property type="entry name" value="Nucleotide-bd_a/b_plait_sf"/>
</dbReference>
<dbReference type="GO" id="GO:0005737">
    <property type="term" value="C:cytoplasm"/>
    <property type="evidence" value="ECO:0007669"/>
    <property type="project" value="TreeGrafter"/>
</dbReference>
<sequence length="1474" mass="172212">MASEEMLETRSITCSQLPAEFIIDKQEAKKFFTQFGNIKNFIFKSSRQEYIIEYSTVEAAQKALNASVNFKISPTKPEPIKSSEEFDPDVQAELESMLPVGSKTIVKQNIENFLKNPPQMLFQKSKLFSASKQKSTEPITVNADHSLIQMAKTELENLTKKPARTLEEKFTVLDSRDKLYRLLTARPIDIKKATSIKGTCKDMCPEKERLMREARLQVASFELDENSEYMDPMKAIKQYSRSSADQEIPLPHELRPEEVLRTTMTYLLHNIFDLCDDEDTGIGDWYHFLWDRTRGIRKDITQQEFCSEISVELLEQCARFHIHCSARLVAEEPGIFDQKINDENLTKSLQTLKYMYDDLKLKNIKCKNEAEFRAYVVLLNLNESGNFLWEIKRLEKDILKSDEMRFALDVYFALTLNNYVKFFNLVREASYMNACILMKYFTQVRLRALDTISRSTLTVMRKAFSISYLTNVLAFEDDEATVNFMQYHGSTCDLDSNLINLAFQKPELPFQMERSSIVESKLEGTVSEAICGGSLPSPECFMDIQPHSSFDENGFLKKGAFYAEDQNGPLPVKDTIFKMPKESPPSSNSPKTTFQQKSSTKKDQTDGTSTSDNIFGKNNPFDNPFLSSSKSNVFGSFNTNNSPFQNTATTTSIFGELKSPQSSAGTSSLFGSTDSHLTIQSSSLFPKPFLNDSPNQMSIKSSSSSISITSSSSNIFESPASQTSQSSQEFSFGAQMMKQEKEREAARLLEEQRLEEEKRRRESEQAEERMRQKLEERARLENERREAERLRLEEEERQRKIMEEEKQRKLQKDAENICENLIDEIVASKVSYEVKRAYKLYIELPRDFYDALEYDIVIEELIKLYRQEHLSYINMTKLKYETMSNYFNYWRKITAKEKNRRALLSNIGCPNLNKSLEEHALDISHPQQQLALSNMKQYLSGSPQQIQLPDLDSFKKINLFKELNFSQQNLPNKLFWKILISVPLKNIEKSMSFACFIKKWLNKSFDVNEESEKKIFYLKRQVVQKLQMMMSICIRKVQGAECVNEKGEKCTEIAKDANSLIFFCTTANLKESRKRLQNILNQLDNPIFVSIIVYKSIIERTDEELLRLNMDLTHEPKVKSFEINLYYECENKSKNLSEVVIESFQFLCDNYLQQLTNEYSKLFDLEMQYFLDYFQFYFGDEMWQRIEFSCNDNRAFDNYMASFNNVIQIFNACIDKNIKIFSNKFHNLPSLSYEFKEFLPQMEVRIPQSFEYFPSNWKTNHGQENLVKFLHDLKLKTMNDDNFKDFQNFKEKLSIFLQNNCPSFKNQVFQAVIERIIQNVYFMQLKGLDSVDDAISRMRWLQILSCIVIGKFNELYQQRKESLPKFVIYYKKDLKNYVIPWWYTVNFNLSKDFEIEPIKKKAKLTQNIDSNELQAVLSKGKESIKKANEIITNSRDNTQRTREDSKTFDQFLYNCEEKFRGMKRSLKSMQENHK</sequence>
<comment type="caution">
    <text evidence="3">The sequence shown here is derived from an EMBL/GenBank/DDBJ whole genome shotgun (WGS) entry which is preliminary data.</text>
</comment>
<feature type="compositionally biased region" description="Low complexity" evidence="1">
    <location>
        <begin position="584"/>
        <end position="598"/>
    </location>
</feature>
<evidence type="ECO:0000313" key="3">
    <source>
        <dbReference type="EMBL" id="KAG5683416.1"/>
    </source>
</evidence>
<reference evidence="3" key="1">
    <citation type="submission" date="2021-03" db="EMBL/GenBank/DDBJ databases">
        <title>Chromosome level genome of the anhydrobiotic midge Polypedilum vanderplanki.</title>
        <authorList>
            <person name="Yoshida Y."/>
            <person name="Kikawada T."/>
            <person name="Gusev O."/>
        </authorList>
    </citation>
    <scope>NUCLEOTIDE SEQUENCE</scope>
    <source>
        <strain evidence="3">NIAS01</strain>
        <tissue evidence="3">Whole body or cell culture</tissue>
    </source>
</reference>
<dbReference type="SUPFAM" id="SSF54928">
    <property type="entry name" value="RNA-binding domain, RBD"/>
    <property type="match status" value="1"/>
</dbReference>
<dbReference type="Pfam" id="PF03399">
    <property type="entry name" value="SAC3_GANP"/>
    <property type="match status" value="1"/>
</dbReference>
<gene>
    <name evidence="3" type="ORF">PVAND_012699</name>
</gene>
<dbReference type="GO" id="GO:0003676">
    <property type="term" value="F:nucleic acid binding"/>
    <property type="evidence" value="ECO:0007669"/>
    <property type="project" value="InterPro"/>
</dbReference>
<accession>A0A9J6CN91</accession>
<feature type="compositionally biased region" description="Low complexity" evidence="1">
    <location>
        <begin position="698"/>
        <end position="728"/>
    </location>
</feature>
<evidence type="ECO:0000313" key="4">
    <source>
        <dbReference type="Proteomes" id="UP001107558"/>
    </source>
</evidence>
<dbReference type="Gene3D" id="3.30.70.330">
    <property type="match status" value="1"/>
</dbReference>
<dbReference type="InterPro" id="IPR035979">
    <property type="entry name" value="RBD_domain_sf"/>
</dbReference>
<feature type="region of interest" description="Disordered" evidence="1">
    <location>
        <begin position="572"/>
        <end position="621"/>
    </location>
</feature>
<feature type="domain" description="SAC3/GANP/THP3 conserved" evidence="2">
    <location>
        <begin position="203"/>
        <end position="492"/>
    </location>
</feature>
<feature type="region of interest" description="Disordered" evidence="1">
    <location>
        <begin position="695"/>
        <end position="744"/>
    </location>
</feature>